<protein>
    <submittedName>
        <fullName evidence="2">Putative DsbA family dithiol-disulfide isomerase</fullName>
    </submittedName>
</protein>
<dbReference type="AlphaFoldDB" id="A0A841ERP1"/>
<keyword evidence="2" id="KW-0413">Isomerase</keyword>
<reference evidence="2 3" key="1">
    <citation type="submission" date="2020-08" db="EMBL/GenBank/DDBJ databases">
        <title>Functional genomics of gut bacteria from endangered species of beetles.</title>
        <authorList>
            <person name="Carlos-Shanley C."/>
        </authorList>
    </citation>
    <scope>NUCLEOTIDE SEQUENCE [LARGE SCALE GENOMIC DNA]</scope>
    <source>
        <strain evidence="2 3">S00070</strain>
    </source>
</reference>
<dbReference type="SUPFAM" id="SSF52833">
    <property type="entry name" value="Thioredoxin-like"/>
    <property type="match status" value="1"/>
</dbReference>
<dbReference type="InterPro" id="IPR036249">
    <property type="entry name" value="Thioredoxin-like_sf"/>
</dbReference>
<dbReference type="PANTHER" id="PTHR13887">
    <property type="entry name" value="GLUTATHIONE S-TRANSFERASE KAPPA"/>
    <property type="match status" value="1"/>
</dbReference>
<dbReference type="RefSeq" id="WP_184136337.1">
    <property type="nucleotide sequence ID" value="NZ_JACHKT010000032.1"/>
</dbReference>
<gene>
    <name evidence="2" type="ORF">HNP25_003624</name>
</gene>
<sequence length="231" mass="26324">MNTKPIIRVDVVSDIVCPWCYIGKRRLEKAIQDTQSSCNLQVIYHPFQLDPTVPKEGIPFSEHMEGRFGANYAQKFRQVEQAAESEDLDFDFENLPKAINTFAFHRILMISLQEGIQVEVKEALMKAYFIDRVDLTDENVVAEVMSQFGWAAEKTVGILQSDEASDEVKEEMHYFRQQGISGVPFFIFDKKYAVSGAQPSEVFKEIFEKLAQEKQVQAISGDMCDVDGENC</sequence>
<name>A0A841ERP1_9BACT</name>
<comment type="caution">
    <text evidence="2">The sequence shown here is derived from an EMBL/GenBank/DDBJ whole genome shotgun (WGS) entry which is preliminary data.</text>
</comment>
<evidence type="ECO:0000313" key="2">
    <source>
        <dbReference type="EMBL" id="MBB6004954.1"/>
    </source>
</evidence>
<dbReference type="EMBL" id="JACHKT010000032">
    <property type="protein sequence ID" value="MBB6004954.1"/>
    <property type="molecule type" value="Genomic_DNA"/>
</dbReference>
<evidence type="ECO:0000259" key="1">
    <source>
        <dbReference type="Pfam" id="PF01323"/>
    </source>
</evidence>
<dbReference type="InterPro" id="IPR001853">
    <property type="entry name" value="DSBA-like_thioredoxin_dom"/>
</dbReference>
<dbReference type="Proteomes" id="UP000524404">
    <property type="component" value="Unassembled WGS sequence"/>
</dbReference>
<dbReference type="GO" id="GO:0016853">
    <property type="term" value="F:isomerase activity"/>
    <property type="evidence" value="ECO:0007669"/>
    <property type="project" value="UniProtKB-KW"/>
</dbReference>
<dbReference type="PANTHER" id="PTHR13887:SF41">
    <property type="entry name" value="THIOREDOXIN SUPERFAMILY PROTEIN"/>
    <property type="match status" value="1"/>
</dbReference>
<feature type="domain" description="DSBA-like thioredoxin" evidence="1">
    <location>
        <begin position="9"/>
        <end position="206"/>
    </location>
</feature>
<dbReference type="GO" id="GO:0016491">
    <property type="term" value="F:oxidoreductase activity"/>
    <property type="evidence" value="ECO:0007669"/>
    <property type="project" value="InterPro"/>
</dbReference>
<keyword evidence="3" id="KW-1185">Reference proteome</keyword>
<organism evidence="2 3">
    <name type="scientific">Arcicella rosea</name>
    <dbReference type="NCBI Taxonomy" id="502909"/>
    <lineage>
        <taxon>Bacteria</taxon>
        <taxon>Pseudomonadati</taxon>
        <taxon>Bacteroidota</taxon>
        <taxon>Cytophagia</taxon>
        <taxon>Cytophagales</taxon>
        <taxon>Flectobacillaceae</taxon>
        <taxon>Arcicella</taxon>
    </lineage>
</organism>
<accession>A0A841ERP1</accession>
<dbReference type="Pfam" id="PF01323">
    <property type="entry name" value="DSBA"/>
    <property type="match status" value="1"/>
</dbReference>
<proteinExistence type="predicted"/>
<dbReference type="Gene3D" id="3.40.30.10">
    <property type="entry name" value="Glutaredoxin"/>
    <property type="match status" value="1"/>
</dbReference>
<evidence type="ECO:0000313" key="3">
    <source>
        <dbReference type="Proteomes" id="UP000524404"/>
    </source>
</evidence>
<dbReference type="CDD" id="cd03024">
    <property type="entry name" value="DsbA_FrnE"/>
    <property type="match status" value="1"/>
</dbReference>